<evidence type="ECO:0000313" key="1">
    <source>
        <dbReference type="EMBL" id="KAJ3499375.1"/>
    </source>
</evidence>
<protein>
    <submittedName>
        <fullName evidence="1">Uncharacterized protein</fullName>
    </submittedName>
</protein>
<proteinExistence type="predicted"/>
<accession>A0ACC1R8M4</accession>
<sequence length="347" mass="38447">MKKTENRPTIRGPDQIGLAVAPQHVDRIGRHLEKQELTSDLEPNSAESEGHVRSPRQRIAQICLGENQELEPGANPASPFHALQHSTAVRRDSRSRNACSDETQQSATFCNQLTTTARQALLNWQLGTHRPLPRGPSQFSCIAQSIRSQLGLDPVILRWGRCDFISLDVDGILNAVNRDDPLPETRTHSDAKYTVLGFIQPETYYISYRWRENVLQHGKVGQLVHTESSASASATCELLQEVLRLHVPQKREKVSSLGHAGREVGSGFDGLAKVHLPFSSPFWGGWMSYAAVAGDQTASFSFAFVHRSIVIDHVAKTAYVQSLSPADWPWILTTVTILDDIACRSKG</sequence>
<gene>
    <name evidence="1" type="ORF">NLG97_g368</name>
</gene>
<reference evidence="1" key="1">
    <citation type="submission" date="2022-07" db="EMBL/GenBank/DDBJ databases">
        <title>Genome Sequence of Lecanicillium saksenae.</title>
        <authorList>
            <person name="Buettner E."/>
        </authorList>
    </citation>
    <scope>NUCLEOTIDE SEQUENCE</scope>
    <source>
        <strain evidence="1">VT-O1</strain>
    </source>
</reference>
<organism evidence="1 2">
    <name type="scientific">Lecanicillium saksenae</name>
    <dbReference type="NCBI Taxonomy" id="468837"/>
    <lineage>
        <taxon>Eukaryota</taxon>
        <taxon>Fungi</taxon>
        <taxon>Dikarya</taxon>
        <taxon>Ascomycota</taxon>
        <taxon>Pezizomycotina</taxon>
        <taxon>Sordariomycetes</taxon>
        <taxon>Hypocreomycetidae</taxon>
        <taxon>Hypocreales</taxon>
        <taxon>Cordycipitaceae</taxon>
        <taxon>Lecanicillium</taxon>
    </lineage>
</organism>
<comment type="caution">
    <text evidence="1">The sequence shown here is derived from an EMBL/GenBank/DDBJ whole genome shotgun (WGS) entry which is preliminary data.</text>
</comment>
<dbReference type="EMBL" id="JANAKD010000012">
    <property type="protein sequence ID" value="KAJ3499375.1"/>
    <property type="molecule type" value="Genomic_DNA"/>
</dbReference>
<dbReference type="Proteomes" id="UP001148737">
    <property type="component" value="Unassembled WGS sequence"/>
</dbReference>
<name>A0ACC1R8M4_9HYPO</name>
<evidence type="ECO:0000313" key="2">
    <source>
        <dbReference type="Proteomes" id="UP001148737"/>
    </source>
</evidence>
<keyword evidence="2" id="KW-1185">Reference proteome</keyword>